<dbReference type="VEuPathDB" id="FungiDB:DNF11_3706"/>
<feature type="compositionally biased region" description="Basic residues" evidence="12">
    <location>
        <begin position="360"/>
        <end position="371"/>
    </location>
</feature>
<comment type="similarity">
    <text evidence="2 11">Belongs to the KRR1 family.</text>
</comment>
<evidence type="ECO:0000256" key="5">
    <source>
        <dbReference type="ARBA" id="ARBA00022552"/>
    </source>
</evidence>
<keyword evidence="6 11" id="KW-0694">RNA-binding</keyword>
<evidence type="ECO:0000256" key="3">
    <source>
        <dbReference type="ARBA" id="ARBA00017405"/>
    </source>
</evidence>
<evidence type="ECO:0000256" key="12">
    <source>
        <dbReference type="SAM" id="MobiDB-lite"/>
    </source>
</evidence>
<evidence type="ECO:0000256" key="9">
    <source>
        <dbReference type="ARBA" id="ARBA00024668"/>
    </source>
</evidence>
<dbReference type="Pfam" id="PF21800">
    <property type="entry name" value="KH_KRR1_2nd"/>
    <property type="match status" value="1"/>
</dbReference>
<dbReference type="STRING" id="425264.A0A3G2S9U4"/>
<feature type="domain" description="K Homology" evidence="13">
    <location>
        <begin position="132"/>
        <end position="202"/>
    </location>
</feature>
<comment type="subunit">
    <text evidence="10">Component of the ribosomal small subunit (SSU) processome composed of at least 40 protein subunits and snoRNA U3. Interacts with snoRNA U3. Interacts with MPP10, KRI1 and with ribosomal proteins RPS1A, RPS4A, RPS4B, RPS8A, RPS8B, RPS11A, RPS11B, RPS13, RPS24, RPS25, RPL4A, RPL7B, RPL8, RPL23, RPL25 and RPL28.</text>
</comment>
<dbReference type="Gene3D" id="3.30.1370.10">
    <property type="entry name" value="K Homology domain, type 1"/>
    <property type="match status" value="2"/>
</dbReference>
<dbReference type="GO" id="GO:0006364">
    <property type="term" value="P:rRNA processing"/>
    <property type="evidence" value="ECO:0007669"/>
    <property type="project" value="UniProtKB-KW"/>
</dbReference>
<dbReference type="InterPro" id="IPR048548">
    <property type="entry name" value="KRR1-like_KH2"/>
</dbReference>
<keyword evidence="5 11" id="KW-0698">rRNA processing</keyword>
<dbReference type="InterPro" id="IPR036612">
    <property type="entry name" value="KH_dom_type_1_sf"/>
</dbReference>
<evidence type="ECO:0000313" key="15">
    <source>
        <dbReference type="Proteomes" id="UP000269793"/>
    </source>
</evidence>
<dbReference type="Proteomes" id="UP000269793">
    <property type="component" value="Chromosome VII"/>
</dbReference>
<dbReference type="FunFam" id="3.30.1370.10:FF:000014">
    <property type="entry name" value="KRR1 small subunit processome component"/>
    <property type="match status" value="1"/>
</dbReference>
<dbReference type="SUPFAM" id="SSF54791">
    <property type="entry name" value="Eukaryotic type KH-domain (KH-domain type I)"/>
    <property type="match status" value="1"/>
</dbReference>
<feature type="compositionally biased region" description="Basic and acidic residues" evidence="12">
    <location>
        <begin position="299"/>
        <end position="310"/>
    </location>
</feature>
<dbReference type="PIRSF" id="PIRSF006515">
    <property type="entry name" value="KRR1"/>
    <property type="match status" value="1"/>
</dbReference>
<evidence type="ECO:0000256" key="2">
    <source>
        <dbReference type="ARBA" id="ARBA00009344"/>
    </source>
</evidence>
<evidence type="ECO:0000256" key="7">
    <source>
        <dbReference type="ARBA" id="ARBA00023242"/>
    </source>
</evidence>
<reference evidence="14 15" key="1">
    <citation type="submission" date="2018-10" db="EMBL/GenBank/DDBJ databases">
        <title>Complete genome sequence of Malassezia restricta CBS 7877.</title>
        <authorList>
            <person name="Morand S.C."/>
            <person name="Bertignac M."/>
            <person name="Iltis A."/>
            <person name="Kolder I."/>
            <person name="Pirovano W."/>
            <person name="Jourdain R."/>
            <person name="Clavaud C."/>
        </authorList>
    </citation>
    <scope>NUCLEOTIDE SEQUENCE [LARGE SCALE GENOMIC DNA]</scope>
    <source>
        <strain evidence="14 15">CBS 7877</strain>
    </source>
</reference>
<dbReference type="AlphaFoldDB" id="A0A3G2S9U4"/>
<sequence length="371" mass="43304">MSEDKAGDVLVNKNKRFRKDKPWDTDDIDHWKIDKFTQEDNPHHFLEESSFATLFPKYREKYLREIWGHVTTALEKHGVACTLDLVEGSMSVRTTRKTFDPYIILRARDLIKLLSRSVPFVQAVKVLQDDMACDVIKIGNIVRNKERFVKRRQRIIGPNGNTLKAIELLTGCYVLVQGNTVSAMGTYKGLKEVRRIVLDCMKNIHPIYHIKELMIKRELAKDPKLANESWDRFLPKFKKQNVKAKKPKETIKKKTYTPFPPPQQPSKLDLQLESGEYFLKPQEKKKNELAKKMQAQAEHAVKREQEREKMFIAPEEPLPGQETKKKKHSKHEDHDANESKAEKKARKAEKQARKADKERSKSKKRKHADDD</sequence>
<dbReference type="InterPro" id="IPR024166">
    <property type="entry name" value="rRNA_assembly_KRR1"/>
</dbReference>
<dbReference type="InterPro" id="IPR041174">
    <property type="entry name" value="KRR1-like_KH1"/>
</dbReference>
<evidence type="ECO:0000313" key="14">
    <source>
        <dbReference type="EMBL" id="AYO44656.1"/>
    </source>
</evidence>
<keyword evidence="8 11" id="KW-0687">Ribonucleoprotein</keyword>
<organism evidence="14 15">
    <name type="scientific">Malassezia restricta (strain ATCC 96810 / NBRC 103918 / CBS 7877)</name>
    <name type="common">Seborrheic dermatitis infection agent</name>
    <dbReference type="NCBI Taxonomy" id="425264"/>
    <lineage>
        <taxon>Eukaryota</taxon>
        <taxon>Fungi</taxon>
        <taxon>Dikarya</taxon>
        <taxon>Basidiomycota</taxon>
        <taxon>Ustilaginomycotina</taxon>
        <taxon>Malasseziomycetes</taxon>
        <taxon>Malasseziales</taxon>
        <taxon>Malasseziaceae</taxon>
        <taxon>Malassezia</taxon>
    </lineage>
</organism>
<feature type="region of interest" description="Disordered" evidence="12">
    <location>
        <begin position="285"/>
        <end position="371"/>
    </location>
</feature>
<evidence type="ECO:0000256" key="6">
    <source>
        <dbReference type="ARBA" id="ARBA00022884"/>
    </source>
</evidence>
<dbReference type="GO" id="GO:0003723">
    <property type="term" value="F:RNA binding"/>
    <property type="evidence" value="ECO:0007669"/>
    <property type="project" value="UniProtKB-KW"/>
</dbReference>
<dbReference type="EMBL" id="CP033154">
    <property type="protein sequence ID" value="AYO44656.1"/>
    <property type="molecule type" value="Genomic_DNA"/>
</dbReference>
<dbReference type="PANTHER" id="PTHR12581">
    <property type="entry name" value="HIV-1 REV BINDING PROTEIN 2, 3"/>
    <property type="match status" value="1"/>
</dbReference>
<evidence type="ECO:0000256" key="8">
    <source>
        <dbReference type="ARBA" id="ARBA00023274"/>
    </source>
</evidence>
<evidence type="ECO:0000259" key="13">
    <source>
        <dbReference type="SMART" id="SM00322"/>
    </source>
</evidence>
<evidence type="ECO:0000256" key="10">
    <source>
        <dbReference type="ARBA" id="ARBA00025908"/>
    </source>
</evidence>
<dbReference type="SMART" id="SM00322">
    <property type="entry name" value="KH"/>
    <property type="match status" value="1"/>
</dbReference>
<dbReference type="InterPro" id="IPR004087">
    <property type="entry name" value="KH_dom"/>
</dbReference>
<gene>
    <name evidence="14" type="primary">KRR1</name>
    <name evidence="14" type="ORF">DNF11_3706</name>
</gene>
<dbReference type="PANTHER" id="PTHR12581:SF0">
    <property type="entry name" value="KRR1 SMALL SUBUNIT PROCESSOME COMPONENT HOMOLOG"/>
    <property type="match status" value="1"/>
</dbReference>
<accession>A0A3G2S9U4</accession>
<dbReference type="OrthoDB" id="441223at2759"/>
<dbReference type="FunFam" id="3.30.1370.10:FF:000011">
    <property type="entry name" value="KRR1 small subunit processome component"/>
    <property type="match status" value="1"/>
</dbReference>
<comment type="function">
    <text evidence="9">Required for 40S ribosome biogenesis. Involved in nucleolar processing of pre-18S ribosomal RNA and ribosome assembly. Essential for vegetative growth.</text>
</comment>
<dbReference type="GO" id="GO:0032040">
    <property type="term" value="C:small-subunit processome"/>
    <property type="evidence" value="ECO:0007669"/>
    <property type="project" value="TreeGrafter"/>
</dbReference>
<dbReference type="CDD" id="cd22393">
    <property type="entry name" value="KH-I_KRR1_rpt1"/>
    <property type="match status" value="1"/>
</dbReference>
<feature type="compositionally biased region" description="Basic and acidic residues" evidence="12">
    <location>
        <begin position="330"/>
        <end position="359"/>
    </location>
</feature>
<dbReference type="Pfam" id="PF17903">
    <property type="entry name" value="KH_KRR1_1st"/>
    <property type="match status" value="1"/>
</dbReference>
<evidence type="ECO:0000256" key="11">
    <source>
        <dbReference type="PIRNR" id="PIRNR006515"/>
    </source>
</evidence>
<protein>
    <recommendedName>
        <fullName evidence="3 11">KRR1 small subunit processome component</fullName>
    </recommendedName>
    <alternativeName>
        <fullName evidence="11">KRR-R motif-containing protein 1</fullName>
    </alternativeName>
</protein>
<keyword evidence="15" id="KW-1185">Reference proteome</keyword>
<dbReference type="InterPro" id="IPR048550">
    <property type="entry name" value="KRR1-like_KH1_euk"/>
</dbReference>
<dbReference type="InterPro" id="IPR048549">
    <property type="entry name" value="KRR1-like_KH2_euk"/>
</dbReference>
<keyword evidence="4 11" id="KW-0690">Ribosome biogenesis</keyword>
<dbReference type="CDD" id="cd22394">
    <property type="entry name" value="KH-I_KRR1_rpt2"/>
    <property type="match status" value="1"/>
</dbReference>
<evidence type="ECO:0000256" key="4">
    <source>
        <dbReference type="ARBA" id="ARBA00022517"/>
    </source>
</evidence>
<comment type="subcellular location">
    <subcellularLocation>
        <location evidence="1 11">Nucleus</location>
        <location evidence="1 11">Nucleolus</location>
    </subcellularLocation>
</comment>
<proteinExistence type="inferred from homology"/>
<feature type="region of interest" description="Disordered" evidence="12">
    <location>
        <begin position="241"/>
        <end position="268"/>
    </location>
</feature>
<evidence type="ECO:0000256" key="1">
    <source>
        <dbReference type="ARBA" id="ARBA00004604"/>
    </source>
</evidence>
<keyword evidence="7 11" id="KW-0539">Nucleus</keyword>
<name>A0A3G2S9U4_MALR7</name>